<feature type="transmembrane region" description="Helical" evidence="5">
    <location>
        <begin position="52"/>
        <end position="70"/>
    </location>
</feature>
<dbReference type="EMBL" id="KN826312">
    <property type="protein sequence ID" value="KIK79317.1"/>
    <property type="molecule type" value="Genomic_DNA"/>
</dbReference>
<evidence type="ECO:0000256" key="2">
    <source>
        <dbReference type="ARBA" id="ARBA00022692"/>
    </source>
</evidence>
<keyword evidence="5" id="KW-0808">Transferase</keyword>
<sequence>MTAFSRPSSGGSPLPRLAVVMATTLALYVMTNPPNPPPDENARLEASTLDGLSLLPGMIKVVVIIMRLAAPPPFNFAWQPCAESISLDPLALFACMCGAIAQWGGFTLDLTLLPQHKLAKSGPYAILCHPLYTGAYLTLSSVTLANATRVAWAYQCGAIYSIWGIIWALLIGVSLAIVLERCVHEDKILHAEFWEEWEEWSQKVKWRMVPWVY</sequence>
<evidence type="ECO:0000313" key="7">
    <source>
        <dbReference type="Proteomes" id="UP000054538"/>
    </source>
</evidence>
<protein>
    <recommendedName>
        <fullName evidence="5">Protein-S-isoprenylcysteine O-methyltransferase</fullName>
        <ecNumber evidence="5">2.1.1.100</ecNumber>
    </recommendedName>
</protein>
<dbReference type="STRING" id="930991.A0A0D0C8S3"/>
<dbReference type="GO" id="GO:0005789">
    <property type="term" value="C:endoplasmic reticulum membrane"/>
    <property type="evidence" value="ECO:0007669"/>
    <property type="project" value="UniProtKB-SubCell"/>
</dbReference>
<keyword evidence="7" id="KW-1185">Reference proteome</keyword>
<keyword evidence="5" id="KW-0256">Endoplasmic reticulum</keyword>
<keyword evidence="5" id="KW-0949">S-adenosyl-L-methionine</keyword>
<evidence type="ECO:0000256" key="5">
    <source>
        <dbReference type="RuleBase" id="RU362022"/>
    </source>
</evidence>
<reference evidence="6 7" key="1">
    <citation type="submission" date="2014-04" db="EMBL/GenBank/DDBJ databases">
        <authorList>
            <consortium name="DOE Joint Genome Institute"/>
            <person name="Kuo A."/>
            <person name="Kohler A."/>
            <person name="Jargeat P."/>
            <person name="Nagy L.G."/>
            <person name="Floudas D."/>
            <person name="Copeland A."/>
            <person name="Barry K.W."/>
            <person name="Cichocki N."/>
            <person name="Veneault-Fourrey C."/>
            <person name="LaButti K."/>
            <person name="Lindquist E.A."/>
            <person name="Lipzen A."/>
            <person name="Lundell T."/>
            <person name="Morin E."/>
            <person name="Murat C."/>
            <person name="Sun H."/>
            <person name="Tunlid A."/>
            <person name="Henrissat B."/>
            <person name="Grigoriev I.V."/>
            <person name="Hibbett D.S."/>
            <person name="Martin F."/>
            <person name="Nordberg H.P."/>
            <person name="Cantor M.N."/>
            <person name="Hua S.X."/>
        </authorList>
    </citation>
    <scope>NUCLEOTIDE SEQUENCE [LARGE SCALE GENOMIC DNA]</scope>
    <source>
        <strain evidence="6 7">Ve08.2h10</strain>
    </source>
</reference>
<dbReference type="AlphaFoldDB" id="A0A0D0C8S3"/>
<feature type="transmembrane region" description="Helical" evidence="5">
    <location>
        <begin position="90"/>
        <end position="112"/>
    </location>
</feature>
<gene>
    <name evidence="6" type="ORF">PAXRUDRAFT_36469</name>
</gene>
<evidence type="ECO:0000313" key="6">
    <source>
        <dbReference type="EMBL" id="KIK79317.1"/>
    </source>
</evidence>
<dbReference type="GO" id="GO:0032259">
    <property type="term" value="P:methylation"/>
    <property type="evidence" value="ECO:0007669"/>
    <property type="project" value="UniProtKB-KW"/>
</dbReference>
<keyword evidence="3 5" id="KW-1133">Transmembrane helix</keyword>
<dbReference type="InParanoid" id="A0A0D0C8S3"/>
<name>A0A0D0C8S3_9AGAM</name>
<dbReference type="InterPro" id="IPR007269">
    <property type="entry name" value="ICMT_MeTrfase"/>
</dbReference>
<dbReference type="Gene3D" id="1.20.120.1630">
    <property type="match status" value="1"/>
</dbReference>
<comment type="similarity">
    <text evidence="5">Belongs to the class VI-like SAM-binding methyltransferase superfamily. Isoprenylcysteine carboxyl methyltransferase family.</text>
</comment>
<comment type="catalytic activity">
    <reaction evidence="5">
        <text>[protein]-C-terminal S-[(2E,6E)-farnesyl]-L-cysteine + S-adenosyl-L-methionine = [protein]-C-terminal S-[(2E,6E)-farnesyl]-L-cysteine methyl ester + S-adenosyl-L-homocysteine</text>
        <dbReference type="Rhea" id="RHEA:21672"/>
        <dbReference type="Rhea" id="RHEA-COMP:12125"/>
        <dbReference type="Rhea" id="RHEA-COMP:12126"/>
        <dbReference type="ChEBI" id="CHEBI:57856"/>
        <dbReference type="ChEBI" id="CHEBI:59789"/>
        <dbReference type="ChEBI" id="CHEBI:90510"/>
        <dbReference type="ChEBI" id="CHEBI:90511"/>
        <dbReference type="EC" id="2.1.1.100"/>
    </reaction>
</comment>
<organism evidence="6 7">
    <name type="scientific">Paxillus rubicundulus Ve08.2h10</name>
    <dbReference type="NCBI Taxonomy" id="930991"/>
    <lineage>
        <taxon>Eukaryota</taxon>
        <taxon>Fungi</taxon>
        <taxon>Dikarya</taxon>
        <taxon>Basidiomycota</taxon>
        <taxon>Agaricomycotina</taxon>
        <taxon>Agaricomycetes</taxon>
        <taxon>Agaricomycetidae</taxon>
        <taxon>Boletales</taxon>
        <taxon>Paxilineae</taxon>
        <taxon>Paxillaceae</taxon>
        <taxon>Paxillus</taxon>
    </lineage>
</organism>
<reference evidence="7" key="2">
    <citation type="submission" date="2015-01" db="EMBL/GenBank/DDBJ databases">
        <title>Evolutionary Origins and Diversification of the Mycorrhizal Mutualists.</title>
        <authorList>
            <consortium name="DOE Joint Genome Institute"/>
            <consortium name="Mycorrhizal Genomics Consortium"/>
            <person name="Kohler A."/>
            <person name="Kuo A."/>
            <person name="Nagy L.G."/>
            <person name="Floudas D."/>
            <person name="Copeland A."/>
            <person name="Barry K.W."/>
            <person name="Cichocki N."/>
            <person name="Veneault-Fourrey C."/>
            <person name="LaButti K."/>
            <person name="Lindquist E.A."/>
            <person name="Lipzen A."/>
            <person name="Lundell T."/>
            <person name="Morin E."/>
            <person name="Murat C."/>
            <person name="Riley R."/>
            <person name="Ohm R."/>
            <person name="Sun H."/>
            <person name="Tunlid A."/>
            <person name="Henrissat B."/>
            <person name="Grigoriev I.V."/>
            <person name="Hibbett D.S."/>
            <person name="Martin F."/>
        </authorList>
    </citation>
    <scope>NUCLEOTIDE SEQUENCE [LARGE SCALE GENOMIC DNA]</scope>
    <source>
        <strain evidence="7">Ve08.2h10</strain>
    </source>
</reference>
<dbReference type="EC" id="2.1.1.100" evidence="5"/>
<feature type="transmembrane region" description="Helical" evidence="5">
    <location>
        <begin position="124"/>
        <end position="145"/>
    </location>
</feature>
<dbReference type="GO" id="GO:0004671">
    <property type="term" value="F:protein C-terminal S-isoprenylcysteine carboxyl O-methyltransferase activity"/>
    <property type="evidence" value="ECO:0007669"/>
    <property type="project" value="UniProtKB-EC"/>
</dbReference>
<keyword evidence="4 5" id="KW-0472">Membrane</keyword>
<dbReference type="Pfam" id="PF04140">
    <property type="entry name" value="ICMT"/>
    <property type="match status" value="1"/>
</dbReference>
<dbReference type="Proteomes" id="UP000054538">
    <property type="component" value="Unassembled WGS sequence"/>
</dbReference>
<feature type="transmembrane region" description="Helical" evidence="5">
    <location>
        <begin position="157"/>
        <end position="179"/>
    </location>
</feature>
<proteinExistence type="inferred from homology"/>
<accession>A0A0D0C8S3</accession>
<keyword evidence="2 5" id="KW-0812">Transmembrane</keyword>
<comment type="subcellular location">
    <subcellularLocation>
        <location evidence="5">Endoplasmic reticulum membrane</location>
        <topology evidence="5">Multi-pass membrane protein</topology>
    </subcellularLocation>
    <subcellularLocation>
        <location evidence="1">Membrane</location>
        <topology evidence="1">Multi-pass membrane protein</topology>
    </subcellularLocation>
</comment>
<dbReference type="HOGENOM" id="CLU_065200_6_0_1"/>
<evidence type="ECO:0000256" key="3">
    <source>
        <dbReference type="ARBA" id="ARBA00022989"/>
    </source>
</evidence>
<keyword evidence="5" id="KW-0489">Methyltransferase</keyword>
<evidence type="ECO:0000256" key="1">
    <source>
        <dbReference type="ARBA" id="ARBA00004141"/>
    </source>
</evidence>
<dbReference type="OrthoDB" id="422086at2759"/>
<evidence type="ECO:0000256" key="4">
    <source>
        <dbReference type="ARBA" id="ARBA00023136"/>
    </source>
</evidence>